<evidence type="ECO:0000256" key="1">
    <source>
        <dbReference type="SAM" id="Phobius"/>
    </source>
</evidence>
<gene>
    <name evidence="2" type="ORF">MUY27_12875</name>
</gene>
<organism evidence="2 3">
    <name type="scientific">Mucilaginibacter straminoryzae</name>
    <dbReference type="NCBI Taxonomy" id="2932774"/>
    <lineage>
        <taxon>Bacteria</taxon>
        <taxon>Pseudomonadati</taxon>
        <taxon>Bacteroidota</taxon>
        <taxon>Sphingobacteriia</taxon>
        <taxon>Sphingobacteriales</taxon>
        <taxon>Sphingobacteriaceae</taxon>
        <taxon>Mucilaginibacter</taxon>
    </lineage>
</organism>
<dbReference type="Proteomes" id="UP001139450">
    <property type="component" value="Unassembled WGS sequence"/>
</dbReference>
<feature type="transmembrane region" description="Helical" evidence="1">
    <location>
        <begin position="304"/>
        <end position="326"/>
    </location>
</feature>
<reference evidence="2" key="1">
    <citation type="submission" date="2022-04" db="EMBL/GenBank/DDBJ databases">
        <title>Mucilaginibacter sp. RS28 isolated from freshwater.</title>
        <authorList>
            <person name="Ko S.-R."/>
        </authorList>
    </citation>
    <scope>NUCLEOTIDE SEQUENCE</scope>
    <source>
        <strain evidence="2">RS28</strain>
    </source>
</reference>
<evidence type="ECO:0000313" key="3">
    <source>
        <dbReference type="Proteomes" id="UP001139450"/>
    </source>
</evidence>
<protein>
    <recommendedName>
        <fullName evidence="4">Replication restart DNA helicase PriA</fullName>
    </recommendedName>
</protein>
<dbReference type="Gene3D" id="2.20.28.30">
    <property type="entry name" value="RNA polymerase ii, chain L"/>
    <property type="match status" value="1"/>
</dbReference>
<keyword evidence="3" id="KW-1185">Reference proteome</keyword>
<name>A0A9X1X8Z7_9SPHI</name>
<dbReference type="EMBL" id="JALJEJ010000005">
    <property type="protein sequence ID" value="MCJ8210604.1"/>
    <property type="molecule type" value="Genomic_DNA"/>
</dbReference>
<evidence type="ECO:0008006" key="4">
    <source>
        <dbReference type="Google" id="ProtNLM"/>
    </source>
</evidence>
<accession>A0A9X1X8Z7</accession>
<keyword evidence="1" id="KW-1133">Transmembrane helix</keyword>
<evidence type="ECO:0000313" key="2">
    <source>
        <dbReference type="EMBL" id="MCJ8210604.1"/>
    </source>
</evidence>
<sequence>MAKATANRCTNCGGELAFNPNTNNQKCEYCGSEYKPLNKKGEIEQETGLIPFKIDRYKARKEILKWIVSGDYVPGNILSGTEFGNFEQCYVPVYYFKGTCTGKYTAYQKSKVADSIVGKILPADRKKIAEGTINEPFTTVGLANNSYVSQYLPPQGFYNEYYERFGEVYNASGDIDHPVVDMLEGHVVNETEVVAADKSVLKQASAKEFLMTSDQSWETFGERNVIRRIRAKLLGGLEKPDEKEIAIDADYKITSAGKIYLPFWMINNHYAEDYEYNVCMDGASGNVIGEKIIDSSAKPSKKKIYKWSVAIGGLLSIAWYFHYFLYPNPPQYVLQHNNIFTSRIGGFWWFIRVILLWGVLPKILSHFIYDKASELKINKLKVQRERELEAVNSGELELALPGGSRKTVVKRAPTVATEDDLDEEDIDMGDYDRDDEYWDEEKEKQFQKALKMAEKWKS</sequence>
<feature type="transmembrane region" description="Helical" evidence="1">
    <location>
        <begin position="346"/>
        <end position="369"/>
    </location>
</feature>
<dbReference type="AlphaFoldDB" id="A0A9X1X8Z7"/>
<dbReference type="RefSeq" id="WP_245130442.1">
    <property type="nucleotide sequence ID" value="NZ_JALJEJ010000005.1"/>
</dbReference>
<keyword evidence="1" id="KW-0812">Transmembrane</keyword>
<proteinExistence type="predicted"/>
<comment type="caution">
    <text evidence="2">The sequence shown here is derived from an EMBL/GenBank/DDBJ whole genome shotgun (WGS) entry which is preliminary data.</text>
</comment>
<keyword evidence="1" id="KW-0472">Membrane</keyword>